<dbReference type="Pfam" id="PF01678">
    <property type="entry name" value="DAP_epimerase"/>
    <property type="match status" value="2"/>
</dbReference>
<dbReference type="HAMAP" id="MF_00197">
    <property type="entry name" value="DAP_epimerase"/>
    <property type="match status" value="1"/>
</dbReference>
<dbReference type="GO" id="GO:0005829">
    <property type="term" value="C:cytosol"/>
    <property type="evidence" value="ECO:0007669"/>
    <property type="project" value="TreeGrafter"/>
</dbReference>
<evidence type="ECO:0000313" key="6">
    <source>
        <dbReference type="Proteomes" id="UP001056426"/>
    </source>
</evidence>
<dbReference type="EC" id="5.1.1.7" evidence="3 4"/>
<feature type="binding site" evidence="3">
    <location>
        <begin position="202"/>
        <end position="203"/>
    </location>
    <ligand>
        <name>substrate</name>
    </ligand>
</feature>
<feature type="site" description="Could be important to modulate the pK values of the two catalytic cysteine residues" evidence="3">
    <location>
        <position position="191"/>
    </location>
</feature>
<dbReference type="NCBIfam" id="TIGR00652">
    <property type="entry name" value="DapF"/>
    <property type="match status" value="1"/>
</dbReference>
<dbReference type="InterPro" id="IPR001653">
    <property type="entry name" value="DAP_epimerase_DapF"/>
</dbReference>
<feature type="binding site" evidence="3">
    <location>
        <position position="173"/>
    </location>
    <ligand>
        <name>substrate</name>
    </ligand>
</feature>
<comment type="function">
    <text evidence="3">Catalyzes the stereoinversion of LL-2,6-diaminopimelate (L,L-DAP) to meso-diaminopimelate (meso-DAP), a precursor of L-lysine and an essential component of the bacterial peptidoglycan.</text>
</comment>
<keyword evidence="3" id="KW-0457">Lysine biosynthesis</keyword>
<evidence type="ECO:0000313" key="5">
    <source>
        <dbReference type="EMBL" id="URW80997.1"/>
    </source>
</evidence>
<dbReference type="EMBL" id="CP098400">
    <property type="protein sequence ID" value="URW80997.1"/>
    <property type="molecule type" value="Genomic_DNA"/>
</dbReference>
<evidence type="ECO:0000256" key="2">
    <source>
        <dbReference type="ARBA" id="ARBA00023235"/>
    </source>
</evidence>
<feature type="binding site" evidence="3">
    <location>
        <position position="14"/>
    </location>
    <ligand>
        <name>substrate</name>
    </ligand>
</feature>
<comment type="similarity">
    <text evidence="1 3">Belongs to the diaminopimelate epimerase family.</text>
</comment>
<feature type="binding site" evidence="3">
    <location>
        <begin position="76"/>
        <end position="77"/>
    </location>
    <ligand>
        <name>substrate</name>
    </ligand>
</feature>
<feature type="binding site" evidence="3">
    <location>
        <position position="66"/>
    </location>
    <ligand>
        <name>substrate</name>
    </ligand>
</feature>
<dbReference type="GO" id="GO:0008837">
    <property type="term" value="F:diaminopimelate epimerase activity"/>
    <property type="evidence" value="ECO:0007669"/>
    <property type="project" value="UniProtKB-UniRule"/>
</dbReference>
<proteinExistence type="inferred from homology"/>
<dbReference type="Gene3D" id="3.10.310.10">
    <property type="entry name" value="Diaminopimelate Epimerase, Chain A, domain 1"/>
    <property type="match status" value="2"/>
</dbReference>
<gene>
    <name evidence="3 5" type="primary">dapF</name>
    <name evidence="5" type="ORF">M9189_06485</name>
</gene>
<reference evidence="5" key="2">
    <citation type="submission" date="2022-06" db="EMBL/GenBank/DDBJ databases">
        <title>Xiashengella guii gen. nov. sp. nov., a bacterium isolated form anaerobic digestion tank.</title>
        <authorList>
            <person name="Huang H."/>
        </authorList>
    </citation>
    <scope>NUCLEOTIDE SEQUENCE</scope>
    <source>
        <strain evidence="5">Ai-910</strain>
    </source>
</reference>
<comment type="subunit">
    <text evidence="3">Homodimer.</text>
</comment>
<evidence type="ECO:0000256" key="1">
    <source>
        <dbReference type="ARBA" id="ARBA00010219"/>
    </source>
</evidence>
<dbReference type="AlphaFoldDB" id="A0A9J6ZTF7"/>
<protein>
    <recommendedName>
        <fullName evidence="3 4">Diaminopimelate epimerase</fullName>
        <shortName evidence="3">DAP epimerase</shortName>
        <ecNumber evidence="3 4">5.1.1.7</ecNumber>
    </recommendedName>
    <alternativeName>
        <fullName evidence="3">PLP-independent amino acid racemase</fullName>
    </alternativeName>
</protein>
<evidence type="ECO:0000256" key="3">
    <source>
        <dbReference type="HAMAP-Rule" id="MF_00197"/>
    </source>
</evidence>
<comment type="caution">
    <text evidence="3">Lacks conserved residue(s) required for the propagation of feature annotation.</text>
</comment>
<feature type="site" description="Could be important to modulate the pK values of the two catalytic cysteine residues" evidence="3">
    <location>
        <position position="141"/>
    </location>
</feature>
<comment type="catalytic activity">
    <reaction evidence="3">
        <text>(2S,6S)-2,6-diaminopimelate = meso-2,6-diaminopimelate</text>
        <dbReference type="Rhea" id="RHEA:15393"/>
        <dbReference type="ChEBI" id="CHEBI:57609"/>
        <dbReference type="ChEBI" id="CHEBI:57791"/>
        <dbReference type="EC" id="5.1.1.7"/>
    </reaction>
</comment>
<reference evidence="5" key="1">
    <citation type="submission" date="2022-05" db="EMBL/GenBank/DDBJ databases">
        <authorList>
            <person name="Sun X."/>
        </authorList>
    </citation>
    <scope>NUCLEOTIDE SEQUENCE</scope>
    <source>
        <strain evidence="5">Ai-910</strain>
    </source>
</reference>
<keyword evidence="3" id="KW-0028">Amino-acid biosynthesis</keyword>
<dbReference type="PANTHER" id="PTHR31689">
    <property type="entry name" value="DIAMINOPIMELATE EPIMERASE, CHLOROPLASTIC"/>
    <property type="match status" value="1"/>
</dbReference>
<organism evidence="5 6">
    <name type="scientific">Xiashengella succiniciproducens</name>
    <dbReference type="NCBI Taxonomy" id="2949635"/>
    <lineage>
        <taxon>Bacteria</taxon>
        <taxon>Pseudomonadati</taxon>
        <taxon>Bacteroidota</taxon>
        <taxon>Bacteroidia</taxon>
        <taxon>Marinilabiliales</taxon>
        <taxon>Marinilabiliaceae</taxon>
        <taxon>Xiashengella</taxon>
    </lineage>
</organism>
<dbReference type="KEGG" id="alkq:M9189_06485"/>
<name>A0A9J6ZTF7_9BACT</name>
<keyword evidence="3" id="KW-0963">Cytoplasm</keyword>
<comment type="subcellular location">
    <subcellularLocation>
        <location evidence="3">Cytoplasm</location>
    </subcellularLocation>
</comment>
<dbReference type="PANTHER" id="PTHR31689:SF0">
    <property type="entry name" value="DIAMINOPIMELATE EPIMERASE"/>
    <property type="match status" value="1"/>
</dbReference>
<feature type="active site" description="Proton donor" evidence="3">
    <location>
        <position position="75"/>
    </location>
</feature>
<dbReference type="Proteomes" id="UP001056426">
    <property type="component" value="Chromosome"/>
</dbReference>
<keyword evidence="2 3" id="KW-0413">Isomerase</keyword>
<evidence type="ECO:0000256" key="4">
    <source>
        <dbReference type="NCBIfam" id="TIGR00652"/>
    </source>
</evidence>
<accession>A0A9J6ZTF7</accession>
<dbReference type="GO" id="GO:0009089">
    <property type="term" value="P:lysine biosynthetic process via diaminopimelate"/>
    <property type="evidence" value="ECO:0007669"/>
    <property type="project" value="UniProtKB-UniRule"/>
</dbReference>
<feature type="active site" description="Proton acceptor" evidence="3">
    <location>
        <position position="201"/>
    </location>
</feature>
<comment type="pathway">
    <text evidence="3">Amino-acid biosynthesis; L-lysine biosynthesis via DAP pathway; DL-2,6-diaminopimelate from LL-2,6-diaminopimelate: step 1/1.</text>
</comment>
<sequence>MSSIRFSKYHGTGNDFVIVDNRNRVFDSDNNDFVMHICHRRFGVGADGFMLLESSDKGAFAMRYYNSDGRESTMCGNGGRCLVAFARQLGLVKDGELVEFEAIDGLHHAVCMGDIISLKMVDVKGIEELDGGFYLDTGSPHFVRYVDDLQGTDVYKEGSKLRYSNMFGDGGANINFVRYNKAGHISLRTYERGVEDETWSCGTGTVASVLTSYYRFGGPLIWDADVKGGKLKVSFTPAGRGLFTDIRLDGPAKFVFEGTLDNFLKQQDGI</sequence>
<dbReference type="SUPFAM" id="SSF54506">
    <property type="entry name" value="Diaminopimelate epimerase-like"/>
    <property type="match status" value="2"/>
</dbReference>
<feature type="binding site" evidence="3">
    <location>
        <begin position="191"/>
        <end position="192"/>
    </location>
    <ligand>
        <name>substrate</name>
    </ligand>
</feature>
<keyword evidence="6" id="KW-1185">Reference proteome</keyword>
<dbReference type="RefSeq" id="WP_250725526.1">
    <property type="nucleotide sequence ID" value="NZ_CP098400.1"/>
</dbReference>